<sequence length="316" mass="33744">MSESVVEKTVETIAIAIDYKIEPSNGTPPKSRKAPTCATCGSPRKGHTRVSCGTPVKPKPLKEAQTNVASPTNTPKTDIAEALKDLEGLTITPIKLTRRVTRSTTTLRRPSMGNLVSGQSSPLPTDATTPLKSKKPRNSEPLLATPAPLDSLSDDETTILDAVASPDGAEAKKEVMPGGLGSNASEISAQVLSHLPSKVAHEDAKVVNEDPATFLDGSDILSESPALFRVSEEHYEAFMKVITKKGYQYHEARARAPEVWHWIAVGRTREDVHQIKATAGFKAVGGPSDLSRLKYIAIGYSAGVMTIFLALAGIQV</sequence>
<reference evidence="3 4" key="1">
    <citation type="journal article" date="2016" name="Mol. Biol. Evol.">
        <title>Comparative Genomics of Early-Diverging Mushroom-Forming Fungi Provides Insights into the Origins of Lignocellulose Decay Capabilities.</title>
        <authorList>
            <person name="Nagy L.G."/>
            <person name="Riley R."/>
            <person name="Tritt A."/>
            <person name="Adam C."/>
            <person name="Daum C."/>
            <person name="Floudas D."/>
            <person name="Sun H."/>
            <person name="Yadav J.S."/>
            <person name="Pangilinan J."/>
            <person name="Larsson K.H."/>
            <person name="Matsuura K."/>
            <person name="Barry K."/>
            <person name="Labutti K."/>
            <person name="Kuo R."/>
            <person name="Ohm R.A."/>
            <person name="Bhattacharya S.S."/>
            <person name="Shirouzu T."/>
            <person name="Yoshinaga Y."/>
            <person name="Martin F.M."/>
            <person name="Grigoriev I.V."/>
            <person name="Hibbett D.S."/>
        </authorList>
    </citation>
    <scope>NUCLEOTIDE SEQUENCE [LARGE SCALE GENOMIC DNA]</scope>
    <source>
        <strain evidence="3 4">HHB9708</strain>
    </source>
</reference>
<keyword evidence="2" id="KW-0472">Membrane</keyword>
<proteinExistence type="predicted"/>
<evidence type="ECO:0000313" key="4">
    <source>
        <dbReference type="Proteomes" id="UP000076722"/>
    </source>
</evidence>
<dbReference type="AlphaFoldDB" id="A0A164ZKN1"/>
<keyword evidence="2" id="KW-1133">Transmembrane helix</keyword>
<keyword evidence="2" id="KW-0812">Transmembrane</keyword>
<feature type="compositionally biased region" description="Polar residues" evidence="1">
    <location>
        <begin position="114"/>
        <end position="131"/>
    </location>
</feature>
<feature type="compositionally biased region" description="Polar residues" evidence="1">
    <location>
        <begin position="64"/>
        <end position="75"/>
    </location>
</feature>
<evidence type="ECO:0000313" key="3">
    <source>
        <dbReference type="EMBL" id="KZS97817.1"/>
    </source>
</evidence>
<feature type="region of interest" description="Disordered" evidence="1">
    <location>
        <begin position="24"/>
        <end position="75"/>
    </location>
</feature>
<keyword evidence="4" id="KW-1185">Reference proteome</keyword>
<accession>A0A164ZKN1</accession>
<organism evidence="3 4">
    <name type="scientific">Sistotremastrum niveocremeum HHB9708</name>
    <dbReference type="NCBI Taxonomy" id="1314777"/>
    <lineage>
        <taxon>Eukaryota</taxon>
        <taxon>Fungi</taxon>
        <taxon>Dikarya</taxon>
        <taxon>Basidiomycota</taxon>
        <taxon>Agaricomycotina</taxon>
        <taxon>Agaricomycetes</taxon>
        <taxon>Sistotremastrales</taxon>
        <taxon>Sistotremastraceae</taxon>
        <taxon>Sertulicium</taxon>
        <taxon>Sertulicium niveocremeum</taxon>
    </lineage>
</organism>
<evidence type="ECO:0000256" key="2">
    <source>
        <dbReference type="SAM" id="Phobius"/>
    </source>
</evidence>
<dbReference type="Proteomes" id="UP000076722">
    <property type="component" value="Unassembled WGS sequence"/>
</dbReference>
<name>A0A164ZKN1_9AGAM</name>
<feature type="transmembrane region" description="Helical" evidence="2">
    <location>
        <begin position="295"/>
        <end position="314"/>
    </location>
</feature>
<gene>
    <name evidence="3" type="ORF">SISNIDRAFT_449401</name>
</gene>
<evidence type="ECO:0000256" key="1">
    <source>
        <dbReference type="SAM" id="MobiDB-lite"/>
    </source>
</evidence>
<protein>
    <submittedName>
        <fullName evidence="3">Uncharacterized protein</fullName>
    </submittedName>
</protein>
<dbReference type="EMBL" id="KV419396">
    <property type="protein sequence ID" value="KZS97817.1"/>
    <property type="molecule type" value="Genomic_DNA"/>
</dbReference>
<feature type="region of interest" description="Disordered" evidence="1">
    <location>
        <begin position="100"/>
        <end position="153"/>
    </location>
</feature>